<dbReference type="CDD" id="cd07713">
    <property type="entry name" value="DHPS-like_MBL-fold"/>
    <property type="match status" value="1"/>
</dbReference>
<dbReference type="AlphaFoldDB" id="A0A9X4H0G4"/>
<feature type="domain" description="Metallo-beta-lactamase" evidence="1">
    <location>
        <begin position="21"/>
        <end position="248"/>
    </location>
</feature>
<evidence type="ECO:0000259" key="1">
    <source>
        <dbReference type="SMART" id="SM00849"/>
    </source>
</evidence>
<dbReference type="SUPFAM" id="SSF56281">
    <property type="entry name" value="Metallo-hydrolase/oxidoreductase"/>
    <property type="match status" value="1"/>
</dbReference>
<keyword evidence="3" id="KW-1185">Reference proteome</keyword>
<dbReference type="EMBL" id="JAKOAV010000044">
    <property type="protein sequence ID" value="MDF9409817.1"/>
    <property type="molecule type" value="Genomic_DNA"/>
</dbReference>
<dbReference type="SMART" id="SM00849">
    <property type="entry name" value="Lactamase_B"/>
    <property type="match status" value="1"/>
</dbReference>
<name>A0A9X4H0G4_9FIRM</name>
<proteinExistence type="predicted"/>
<gene>
    <name evidence="2" type="ORF">L7E55_15920</name>
</gene>
<sequence length="279" mass="31083">MIKIHILCDNYAKKRGLLAEHGLSVWIETDDGNILFDTGQTDVFSSNAETSGVDLTKANALVISHGHYDHTGGIPDFCKLNALAPIYIHPKAFNERFFISGGETEKRSIGVPWSSDVRKKLSGRINSTVITKQINSVAVVSPMIPRGVTFEDVPHYFFVRNENDEISHDMFIDEQILVLKGNKGIYIFVGCSHVGVVNCLRYAQKLYPGEKIAGLIGGMHLEGVPDIRIELTIRSFLNYGVETVIPLHCTGMIAICEIKRFLKERCHILSVGDEIVLER</sequence>
<dbReference type="Gene3D" id="3.60.15.10">
    <property type="entry name" value="Ribonuclease Z/Hydroxyacylglutathione hydrolase-like"/>
    <property type="match status" value="1"/>
</dbReference>
<dbReference type="InterPro" id="IPR001279">
    <property type="entry name" value="Metallo-B-lactamas"/>
</dbReference>
<dbReference type="Pfam" id="PF00753">
    <property type="entry name" value="Lactamase_B"/>
    <property type="match status" value="1"/>
</dbReference>
<evidence type="ECO:0000313" key="2">
    <source>
        <dbReference type="EMBL" id="MDF9409817.1"/>
    </source>
</evidence>
<dbReference type="PANTHER" id="PTHR13754">
    <property type="entry name" value="METALLO-BETA-LACTAMASE SUPERFAMILY PROTEIN"/>
    <property type="match status" value="1"/>
</dbReference>
<dbReference type="PANTHER" id="PTHR13754:SF13">
    <property type="entry name" value="METALLO-BETA-LACTAMASE SUPERFAMILY PROTEIN (AFU_ORTHOLOGUE AFUA_3G07630)"/>
    <property type="match status" value="1"/>
</dbReference>
<comment type="caution">
    <text evidence="2">The sequence shown here is derived from an EMBL/GenBank/DDBJ whole genome shotgun (WGS) entry which is preliminary data.</text>
</comment>
<accession>A0A9X4H0G4</accession>
<evidence type="ECO:0000313" key="3">
    <source>
        <dbReference type="Proteomes" id="UP001154312"/>
    </source>
</evidence>
<dbReference type="InterPro" id="IPR041712">
    <property type="entry name" value="DHPS-like_MBL-fold"/>
</dbReference>
<dbReference type="GO" id="GO:0016740">
    <property type="term" value="F:transferase activity"/>
    <property type="evidence" value="ECO:0007669"/>
    <property type="project" value="TreeGrafter"/>
</dbReference>
<protein>
    <submittedName>
        <fullName evidence="2">MBL fold metallo-hydrolase</fullName>
    </submittedName>
</protein>
<organism evidence="2 3">
    <name type="scientific">Pelotomaculum isophthalicicum JI</name>
    <dbReference type="NCBI Taxonomy" id="947010"/>
    <lineage>
        <taxon>Bacteria</taxon>
        <taxon>Bacillati</taxon>
        <taxon>Bacillota</taxon>
        <taxon>Clostridia</taxon>
        <taxon>Eubacteriales</taxon>
        <taxon>Desulfotomaculaceae</taxon>
        <taxon>Pelotomaculum</taxon>
    </lineage>
</organism>
<reference evidence="2" key="1">
    <citation type="submission" date="2022-02" db="EMBL/GenBank/DDBJ databases">
        <authorList>
            <person name="Leng L."/>
        </authorList>
    </citation>
    <scope>NUCLEOTIDE SEQUENCE</scope>
    <source>
        <strain evidence="2">JI</strain>
    </source>
</reference>
<dbReference type="InterPro" id="IPR036866">
    <property type="entry name" value="RibonucZ/Hydroxyglut_hydro"/>
</dbReference>
<dbReference type="Proteomes" id="UP001154312">
    <property type="component" value="Unassembled WGS sequence"/>
</dbReference>
<dbReference type="RefSeq" id="WP_277445334.1">
    <property type="nucleotide sequence ID" value="NZ_JAKOAV010000044.1"/>
</dbReference>
<dbReference type="InterPro" id="IPR052926">
    <property type="entry name" value="Metallo-beta-lactamase_dom"/>
</dbReference>